<sequence>MKTLVAGVGNVFLGDDGFGVAVARDLAGRDLPDGAVVTDFGIRGVHLAYELTSGGYDAAILVDLAPRGDPPGTLYVVRPAEGDLTGALFDAHDMNPEAVLALAGTLGEMSIPVLLVGCEPATTEPGMELSPPVADAVPRAADLVLDLLHQRAPHEEKP</sequence>
<gene>
    <name evidence="5" type="ORF">ACFP1K_24270</name>
</gene>
<keyword evidence="6" id="KW-1185">Reference proteome</keyword>
<dbReference type="NCBIfam" id="TIGR00072">
    <property type="entry name" value="hydrog_prot"/>
    <property type="match status" value="1"/>
</dbReference>
<proteinExistence type="inferred from homology"/>
<evidence type="ECO:0000256" key="1">
    <source>
        <dbReference type="ARBA" id="ARBA00006814"/>
    </source>
</evidence>
<dbReference type="RefSeq" id="WP_380757196.1">
    <property type="nucleotide sequence ID" value="NZ_JBHSRF010000040.1"/>
</dbReference>
<dbReference type="InterPro" id="IPR000671">
    <property type="entry name" value="Peptidase_A31"/>
</dbReference>
<evidence type="ECO:0000313" key="6">
    <source>
        <dbReference type="Proteomes" id="UP001596137"/>
    </source>
</evidence>
<dbReference type="SUPFAM" id="SSF53163">
    <property type="entry name" value="HybD-like"/>
    <property type="match status" value="1"/>
</dbReference>
<dbReference type="PRINTS" id="PR00446">
    <property type="entry name" value="HYDRGNUPTAKE"/>
</dbReference>
<evidence type="ECO:0000256" key="4">
    <source>
        <dbReference type="ARBA" id="ARBA00022801"/>
    </source>
</evidence>
<accession>A0ABW1NM88</accession>
<evidence type="ECO:0000256" key="2">
    <source>
        <dbReference type="ARBA" id="ARBA00022670"/>
    </source>
</evidence>
<dbReference type="Gene3D" id="3.40.50.1450">
    <property type="entry name" value="HybD-like"/>
    <property type="match status" value="1"/>
</dbReference>
<dbReference type="EMBL" id="JBHSRF010000040">
    <property type="protein sequence ID" value="MFC6084296.1"/>
    <property type="molecule type" value="Genomic_DNA"/>
</dbReference>
<dbReference type="Proteomes" id="UP001596137">
    <property type="component" value="Unassembled WGS sequence"/>
</dbReference>
<evidence type="ECO:0000313" key="5">
    <source>
        <dbReference type="EMBL" id="MFC6084296.1"/>
    </source>
</evidence>
<evidence type="ECO:0000256" key="3">
    <source>
        <dbReference type="ARBA" id="ARBA00022750"/>
    </source>
</evidence>
<dbReference type="InterPro" id="IPR023430">
    <property type="entry name" value="Pept_HybD-like_dom_sf"/>
</dbReference>
<keyword evidence="2 5" id="KW-0645">Protease</keyword>
<dbReference type="GO" id="GO:0008233">
    <property type="term" value="F:peptidase activity"/>
    <property type="evidence" value="ECO:0007669"/>
    <property type="project" value="UniProtKB-KW"/>
</dbReference>
<comment type="similarity">
    <text evidence="1">Belongs to the peptidase A31 family.</text>
</comment>
<dbReference type="GO" id="GO:0006508">
    <property type="term" value="P:proteolysis"/>
    <property type="evidence" value="ECO:0007669"/>
    <property type="project" value="UniProtKB-KW"/>
</dbReference>
<dbReference type="PANTHER" id="PTHR30302:SF1">
    <property type="entry name" value="HYDROGENASE 2 MATURATION PROTEASE"/>
    <property type="match status" value="1"/>
</dbReference>
<protein>
    <submittedName>
        <fullName evidence="5">Hydrogenase maturation protease</fullName>
    </submittedName>
</protein>
<name>A0ABW1NM88_9ACTN</name>
<keyword evidence="4" id="KW-0378">Hydrolase</keyword>
<keyword evidence="3" id="KW-0064">Aspartyl protease</keyword>
<comment type="caution">
    <text evidence="5">The sequence shown here is derived from an EMBL/GenBank/DDBJ whole genome shotgun (WGS) entry which is preliminary data.</text>
</comment>
<dbReference type="PANTHER" id="PTHR30302">
    <property type="entry name" value="HYDROGENASE 1 MATURATION PROTEASE"/>
    <property type="match status" value="1"/>
</dbReference>
<organism evidence="5 6">
    <name type="scientific">Sphaerisporangium aureirubrum</name>
    <dbReference type="NCBI Taxonomy" id="1544736"/>
    <lineage>
        <taxon>Bacteria</taxon>
        <taxon>Bacillati</taxon>
        <taxon>Actinomycetota</taxon>
        <taxon>Actinomycetes</taxon>
        <taxon>Streptosporangiales</taxon>
        <taxon>Streptosporangiaceae</taxon>
        <taxon>Sphaerisporangium</taxon>
    </lineage>
</organism>
<dbReference type="Pfam" id="PF01750">
    <property type="entry name" value="HycI"/>
    <property type="match status" value="1"/>
</dbReference>
<reference evidence="6" key="1">
    <citation type="journal article" date="2019" name="Int. J. Syst. Evol. Microbiol.">
        <title>The Global Catalogue of Microorganisms (GCM) 10K type strain sequencing project: providing services to taxonomists for standard genome sequencing and annotation.</title>
        <authorList>
            <consortium name="The Broad Institute Genomics Platform"/>
            <consortium name="The Broad Institute Genome Sequencing Center for Infectious Disease"/>
            <person name="Wu L."/>
            <person name="Ma J."/>
        </authorList>
    </citation>
    <scope>NUCLEOTIDE SEQUENCE [LARGE SCALE GENOMIC DNA]</scope>
    <source>
        <strain evidence="6">JCM 30346</strain>
    </source>
</reference>